<keyword evidence="3" id="KW-1185">Reference proteome</keyword>
<keyword evidence="2" id="KW-0540">Nuclease</keyword>
<evidence type="ECO:0000259" key="1">
    <source>
        <dbReference type="Pfam" id="PF08463"/>
    </source>
</evidence>
<proteinExistence type="predicted"/>
<evidence type="ECO:0000313" key="2">
    <source>
        <dbReference type="EMBL" id="MBC3805721.1"/>
    </source>
</evidence>
<dbReference type="Pfam" id="PF08463">
    <property type="entry name" value="EcoEI_R_C"/>
    <property type="match status" value="1"/>
</dbReference>
<feature type="domain" description="EcoEI R protein C-terminal" evidence="1">
    <location>
        <begin position="40"/>
        <end position="195"/>
    </location>
</feature>
<evidence type="ECO:0000313" key="3">
    <source>
        <dbReference type="Proteomes" id="UP000603234"/>
    </source>
</evidence>
<accession>A0ABR6WZ18</accession>
<dbReference type="RefSeq" id="WP_279289698.1">
    <property type="nucleotide sequence ID" value="NZ_WJBC01000071.1"/>
</dbReference>
<comment type="caution">
    <text evidence="2">The sequence shown here is derived from an EMBL/GenBank/DDBJ whole genome shotgun (WGS) entry which is preliminary data.</text>
</comment>
<dbReference type="EMBL" id="WJBC01000071">
    <property type="protein sequence ID" value="MBC3805721.1"/>
    <property type="molecule type" value="Genomic_DNA"/>
</dbReference>
<name>A0ABR6WZ18_9FIRM</name>
<gene>
    <name evidence="2" type="ORF">GH808_15095</name>
</gene>
<dbReference type="InterPro" id="IPR013670">
    <property type="entry name" value="EcoEI_R_C_dom"/>
</dbReference>
<protein>
    <submittedName>
        <fullName evidence="2">Restriction endonuclease subunit R</fullName>
    </submittedName>
</protein>
<organism evidence="2 3">
    <name type="scientific">Acetobacterium fimetarium</name>
    <dbReference type="NCBI Taxonomy" id="52691"/>
    <lineage>
        <taxon>Bacteria</taxon>
        <taxon>Bacillati</taxon>
        <taxon>Bacillota</taxon>
        <taxon>Clostridia</taxon>
        <taxon>Eubacteriales</taxon>
        <taxon>Eubacteriaceae</taxon>
        <taxon>Acetobacterium</taxon>
    </lineage>
</organism>
<reference evidence="2 3" key="1">
    <citation type="journal article" date="2020" name="mSystems">
        <title>Defining Genomic and Predicted Metabolic Features of the Acetobacterium Genus.</title>
        <authorList>
            <person name="Ross D.E."/>
            <person name="Marshall C.W."/>
            <person name="Gulliver D."/>
            <person name="May H.D."/>
            <person name="Norman R.S."/>
        </authorList>
    </citation>
    <scope>NUCLEOTIDE SEQUENCE [LARGE SCALE GENOMIC DNA]</scope>
    <source>
        <strain evidence="2 3">DSM 8238</strain>
    </source>
</reference>
<sequence>PPFNDDGDDKPRKYYVGDVVVKVLSERIQYVDKDGKLITESLIDYTRKNILQQYARLDQFLRSWTAAEKKQAIIDELQDDGVLLEAVRQELGKTELDDFDLICHIAYDKKPLTKQERAANVKKRHYLYKYSDLAEQVIAALLDKYANDGIKEIEETKVLQLEEFAKIGSPMKIVKAFGGKEAYQKAVQELENEIYYA</sequence>
<feature type="non-terminal residue" evidence="2">
    <location>
        <position position="1"/>
    </location>
</feature>
<dbReference type="GO" id="GO:0004519">
    <property type="term" value="F:endonuclease activity"/>
    <property type="evidence" value="ECO:0007669"/>
    <property type="project" value="UniProtKB-KW"/>
</dbReference>
<dbReference type="Proteomes" id="UP000603234">
    <property type="component" value="Unassembled WGS sequence"/>
</dbReference>
<keyword evidence="2" id="KW-0255">Endonuclease</keyword>
<keyword evidence="2" id="KW-0378">Hydrolase</keyword>